<keyword evidence="2" id="KW-0645">Protease</keyword>
<keyword evidence="1" id="KW-1015">Disulfide bond</keyword>
<dbReference type="OrthoDB" id="93664at2759"/>
<keyword evidence="2" id="KW-0378">Hydrolase</keyword>
<feature type="domain" description="Peptidase S1" evidence="5">
    <location>
        <begin position="39"/>
        <end position="283"/>
    </location>
</feature>
<accession>F7FFE9</accession>
<dbReference type="InterPro" id="IPR009003">
    <property type="entry name" value="Peptidase_S1_PA"/>
</dbReference>
<keyword evidence="3" id="KW-1133">Transmembrane helix</keyword>
<feature type="signal peptide" evidence="4">
    <location>
        <begin position="1"/>
        <end position="23"/>
    </location>
</feature>
<keyword evidence="4" id="KW-0732">Signal</keyword>
<dbReference type="CDD" id="cd00190">
    <property type="entry name" value="Tryp_SPc"/>
    <property type="match status" value="1"/>
</dbReference>
<dbReference type="Bgee" id="ENSMODG00000024547">
    <property type="expression patterns" value="Expressed in placenta and 3 other cell types or tissues"/>
</dbReference>
<dbReference type="SUPFAM" id="SSF50494">
    <property type="entry name" value="Trypsin-like serine proteases"/>
    <property type="match status" value="1"/>
</dbReference>
<dbReference type="Pfam" id="PF00089">
    <property type="entry name" value="Trypsin"/>
    <property type="match status" value="1"/>
</dbReference>
<proteinExistence type="predicted"/>
<dbReference type="PANTHER" id="PTHR24253:SF153">
    <property type="entry name" value="SERINE PROTEASE HEPSIN"/>
    <property type="match status" value="1"/>
</dbReference>
<dbReference type="Ensembl" id="ENSMODT00000036136.3">
    <property type="protein sequence ID" value="ENSMODP00000034547.2"/>
    <property type="gene ID" value="ENSMODG00000024547.3"/>
</dbReference>
<dbReference type="OMA" id="TSEGHIC"/>
<dbReference type="eggNOG" id="KOG3627">
    <property type="taxonomic scope" value="Eukaryota"/>
</dbReference>
<dbReference type="PROSITE" id="PS00134">
    <property type="entry name" value="TRYPSIN_HIS"/>
    <property type="match status" value="1"/>
</dbReference>
<dbReference type="GO" id="GO:0005615">
    <property type="term" value="C:extracellular space"/>
    <property type="evidence" value="ECO:0000318"/>
    <property type="project" value="GO_Central"/>
</dbReference>
<dbReference type="InterPro" id="IPR018114">
    <property type="entry name" value="TRYPSIN_HIS"/>
</dbReference>
<evidence type="ECO:0000313" key="7">
    <source>
        <dbReference type="Proteomes" id="UP000002280"/>
    </source>
</evidence>
<dbReference type="InterPro" id="IPR043504">
    <property type="entry name" value="Peptidase_S1_PA_chymotrypsin"/>
</dbReference>
<dbReference type="GeneTree" id="ENSGT00940000155138"/>
<feature type="chain" id="PRO_5003353084" evidence="4">
    <location>
        <begin position="24"/>
        <end position="305"/>
    </location>
</feature>
<keyword evidence="2" id="KW-0720">Serine protease</keyword>
<dbReference type="InterPro" id="IPR001254">
    <property type="entry name" value="Trypsin_dom"/>
</dbReference>
<reference evidence="6 7" key="1">
    <citation type="journal article" date="2007" name="Nature">
        <title>Genome of the marsupial Monodelphis domestica reveals innovation in non-coding sequences.</title>
        <authorList>
            <person name="Mikkelsen T.S."/>
            <person name="Wakefield M.J."/>
            <person name="Aken B."/>
            <person name="Amemiya C.T."/>
            <person name="Chang J.L."/>
            <person name="Duke S."/>
            <person name="Garber M."/>
            <person name="Gentles A.J."/>
            <person name="Goodstadt L."/>
            <person name="Heger A."/>
            <person name="Jurka J."/>
            <person name="Kamal M."/>
            <person name="Mauceli E."/>
            <person name="Searle S.M."/>
            <person name="Sharpe T."/>
            <person name="Baker M.L."/>
            <person name="Batzer M.A."/>
            <person name="Benos P.V."/>
            <person name="Belov K."/>
            <person name="Clamp M."/>
            <person name="Cook A."/>
            <person name="Cuff J."/>
            <person name="Das R."/>
            <person name="Davidow L."/>
            <person name="Deakin J.E."/>
            <person name="Fazzari M.J."/>
            <person name="Glass J.L."/>
            <person name="Grabherr M."/>
            <person name="Greally J.M."/>
            <person name="Gu W."/>
            <person name="Hore T.A."/>
            <person name="Huttley G.A."/>
            <person name="Kleber M."/>
            <person name="Jirtle R.L."/>
            <person name="Koina E."/>
            <person name="Lee J.T."/>
            <person name="Mahony S."/>
            <person name="Marra M.A."/>
            <person name="Miller R.D."/>
            <person name="Nicholls R.D."/>
            <person name="Oda M."/>
            <person name="Papenfuss A.T."/>
            <person name="Parra Z.E."/>
            <person name="Pollock D.D."/>
            <person name="Ray D.A."/>
            <person name="Schein J.E."/>
            <person name="Speed T.P."/>
            <person name="Thompson K."/>
            <person name="VandeBerg J.L."/>
            <person name="Wade C.M."/>
            <person name="Walker J.A."/>
            <person name="Waters P.D."/>
            <person name="Webber C."/>
            <person name="Weidman J.R."/>
            <person name="Xie X."/>
            <person name="Zody M.C."/>
            <person name="Baldwin J."/>
            <person name="Abdouelleil A."/>
            <person name="Abdulkadir J."/>
            <person name="Abebe A."/>
            <person name="Abera B."/>
            <person name="Abreu J."/>
            <person name="Acer S.C."/>
            <person name="Aftuck L."/>
            <person name="Alexander A."/>
            <person name="An P."/>
            <person name="Anderson E."/>
            <person name="Anderson S."/>
            <person name="Arachi H."/>
            <person name="Azer M."/>
            <person name="Bachantsang P."/>
            <person name="Barry A."/>
            <person name="Bayul T."/>
            <person name="Berlin A."/>
            <person name="Bessette D."/>
            <person name="Bloom T."/>
            <person name="Bloom T."/>
            <person name="Boguslavskiy L."/>
            <person name="Bonnet C."/>
            <person name="Boukhgalter B."/>
            <person name="Bourzgui I."/>
            <person name="Brown A."/>
            <person name="Cahill P."/>
            <person name="Channer S."/>
            <person name="Cheshatsang Y."/>
            <person name="Chuda L."/>
            <person name="Citroen M."/>
            <person name="Collymore A."/>
            <person name="Cooke P."/>
            <person name="Costello M."/>
            <person name="D'Aco K."/>
            <person name="Daza R."/>
            <person name="De Haan G."/>
            <person name="DeGray S."/>
            <person name="DeMaso C."/>
            <person name="Dhargay N."/>
            <person name="Dooley K."/>
            <person name="Dooley E."/>
            <person name="Doricent M."/>
            <person name="Dorje P."/>
            <person name="Dorjee K."/>
            <person name="Dupes A."/>
            <person name="Elong R."/>
            <person name="Falk J."/>
            <person name="Farina A."/>
            <person name="Faro S."/>
            <person name="Ferguson D."/>
            <person name="Fisher S."/>
            <person name="Foley C.D."/>
            <person name="Franke A."/>
            <person name="Friedrich D."/>
            <person name="Gadbois L."/>
            <person name="Gearin G."/>
            <person name="Gearin C.R."/>
            <person name="Giannoukos G."/>
            <person name="Goode T."/>
            <person name="Graham J."/>
            <person name="Grandbois E."/>
            <person name="Grewal S."/>
            <person name="Gyaltsen K."/>
            <person name="Hafez N."/>
            <person name="Hagos B."/>
            <person name="Hall J."/>
            <person name="Henson C."/>
            <person name="Hollinger A."/>
            <person name="Honan T."/>
            <person name="Huard M.D."/>
            <person name="Hughes L."/>
            <person name="Hurhula B."/>
            <person name="Husby M.E."/>
            <person name="Kamat A."/>
            <person name="Kanga B."/>
            <person name="Kashin S."/>
            <person name="Khazanovich D."/>
            <person name="Kisner P."/>
            <person name="Lance K."/>
            <person name="Lara M."/>
            <person name="Lee W."/>
            <person name="Lennon N."/>
            <person name="Letendre F."/>
            <person name="LeVine R."/>
            <person name="Lipovsky A."/>
            <person name="Liu X."/>
            <person name="Liu J."/>
            <person name="Liu S."/>
            <person name="Lokyitsang T."/>
            <person name="Lokyitsang Y."/>
            <person name="Lubonja R."/>
            <person name="Lui A."/>
            <person name="MacDonald P."/>
            <person name="Magnisalis V."/>
            <person name="Maru K."/>
            <person name="Matthews C."/>
            <person name="McCusker W."/>
            <person name="McDonough S."/>
            <person name="Mehta T."/>
            <person name="Meldrim J."/>
            <person name="Meneus L."/>
            <person name="Mihai O."/>
            <person name="Mihalev A."/>
            <person name="Mihova T."/>
            <person name="Mittelman R."/>
            <person name="Mlenga V."/>
            <person name="Montmayeur A."/>
            <person name="Mulrain L."/>
            <person name="Navidi A."/>
            <person name="Naylor J."/>
            <person name="Negash T."/>
            <person name="Nguyen T."/>
            <person name="Nguyen N."/>
            <person name="Nicol R."/>
            <person name="Norbu C."/>
            <person name="Norbu N."/>
            <person name="Novod N."/>
            <person name="O'Neill B."/>
            <person name="Osman S."/>
            <person name="Markiewicz E."/>
            <person name="Oyono O.L."/>
            <person name="Patti C."/>
            <person name="Phunkhang P."/>
            <person name="Pierre F."/>
            <person name="Priest M."/>
            <person name="Raghuraman S."/>
            <person name="Rege F."/>
            <person name="Reyes R."/>
            <person name="Rise C."/>
            <person name="Rogov P."/>
            <person name="Ross K."/>
            <person name="Ryan E."/>
            <person name="Settipalli S."/>
            <person name="Shea T."/>
            <person name="Sherpa N."/>
            <person name="Shi L."/>
            <person name="Shih D."/>
            <person name="Sparrow T."/>
            <person name="Spaulding J."/>
            <person name="Stalker J."/>
            <person name="Stange-Thomann N."/>
            <person name="Stavropoulos S."/>
            <person name="Stone C."/>
            <person name="Strader C."/>
            <person name="Tesfaye S."/>
            <person name="Thomson T."/>
            <person name="Thoulutsang Y."/>
            <person name="Thoulutsang D."/>
            <person name="Topham K."/>
            <person name="Topping I."/>
            <person name="Tsamla T."/>
            <person name="Vassiliev H."/>
            <person name="Vo A."/>
            <person name="Wangchuk T."/>
            <person name="Wangdi T."/>
            <person name="Weiand M."/>
            <person name="Wilkinson J."/>
            <person name="Wilson A."/>
            <person name="Yadav S."/>
            <person name="Young G."/>
            <person name="Yu Q."/>
            <person name="Zembek L."/>
            <person name="Zhong D."/>
            <person name="Zimmer A."/>
            <person name="Zwirko Z."/>
            <person name="Jaffe D.B."/>
            <person name="Alvarez P."/>
            <person name="Brockman W."/>
            <person name="Butler J."/>
            <person name="Chin C."/>
            <person name="Gnerre S."/>
            <person name="MacCallum I."/>
            <person name="Graves J.A."/>
            <person name="Ponting C.P."/>
            <person name="Breen M."/>
            <person name="Samollow P.B."/>
            <person name="Lander E.S."/>
            <person name="Lindblad-Toh K."/>
        </authorList>
    </citation>
    <scope>NUCLEOTIDE SEQUENCE [LARGE SCALE GENOMIC DNA]</scope>
</reference>
<reference evidence="6" key="3">
    <citation type="submission" date="2025-09" db="UniProtKB">
        <authorList>
            <consortium name="Ensembl"/>
        </authorList>
    </citation>
    <scope>IDENTIFICATION</scope>
</reference>
<dbReference type="STRING" id="13616.ENSMODP00000034547"/>
<reference evidence="6" key="2">
    <citation type="submission" date="2025-08" db="UniProtKB">
        <authorList>
            <consortium name="Ensembl"/>
        </authorList>
    </citation>
    <scope>IDENTIFICATION</scope>
</reference>
<dbReference type="SMART" id="SM00020">
    <property type="entry name" value="Tryp_SPc"/>
    <property type="match status" value="1"/>
</dbReference>
<dbReference type="PANTHER" id="PTHR24253">
    <property type="entry name" value="TRANSMEMBRANE PROTEASE SERINE"/>
    <property type="match status" value="1"/>
</dbReference>
<evidence type="ECO:0000259" key="5">
    <source>
        <dbReference type="PROSITE" id="PS50240"/>
    </source>
</evidence>
<dbReference type="GO" id="GO:0006508">
    <property type="term" value="P:proteolysis"/>
    <property type="evidence" value="ECO:0000318"/>
    <property type="project" value="GO_Central"/>
</dbReference>
<keyword evidence="7" id="KW-1185">Reference proteome</keyword>
<dbReference type="Proteomes" id="UP000002280">
    <property type="component" value="Chromosome 6"/>
</dbReference>
<feature type="transmembrane region" description="Helical" evidence="3">
    <location>
        <begin position="282"/>
        <end position="304"/>
    </location>
</feature>
<sequence length="305" mass="33551">MESSPCSLLLPTILLLLFHGVNGNSLPTVCGHSTKQQRIVGGQDAQEGRWPWQVSLRTSTGHHICGGSLIHPSWVLTAAHCFTIFNSSSSQFPVPVPSSYLLRMGELKLYTSPHNSFYATVKRIFIHPSFQWRSYKGDVALLQLDSPVQITPVCLPEPQIQFPTGTLCWVTGWGKTKKGPASALQEAQIPLIDAKACDDLYHIYRRADSRRSIIEDDMICAGYKWGKKDACRGDSGGPLVCENNNTWFQVGAVSWGLGCGLRNRPGVYTRVQAYKDWIQTTIASSAPVILSGPALLLTVVLLVIQ</sequence>
<dbReference type="AlphaFoldDB" id="F7FFE9"/>
<dbReference type="Gene3D" id="2.40.10.10">
    <property type="entry name" value="Trypsin-like serine proteases"/>
    <property type="match status" value="1"/>
</dbReference>
<keyword evidence="3" id="KW-0812">Transmembrane</keyword>
<dbReference type="GeneID" id="100018588"/>
<dbReference type="HOGENOM" id="CLU_006842_0_4_1"/>
<protein>
    <submittedName>
        <fullName evidence="6">Serine protease 30-like</fullName>
    </submittedName>
</protein>
<keyword evidence="3" id="KW-0472">Membrane</keyword>
<dbReference type="RefSeq" id="XP_007499222.1">
    <property type="nucleotide sequence ID" value="XM_007499160.3"/>
</dbReference>
<dbReference type="PROSITE" id="PS00135">
    <property type="entry name" value="TRYPSIN_SER"/>
    <property type="match status" value="1"/>
</dbReference>
<dbReference type="PRINTS" id="PR00722">
    <property type="entry name" value="CHYMOTRYPSIN"/>
</dbReference>
<evidence type="ECO:0000256" key="3">
    <source>
        <dbReference type="SAM" id="Phobius"/>
    </source>
</evidence>
<dbReference type="InParanoid" id="F7FFE9"/>
<evidence type="ECO:0000256" key="1">
    <source>
        <dbReference type="ARBA" id="ARBA00023157"/>
    </source>
</evidence>
<evidence type="ECO:0000313" key="6">
    <source>
        <dbReference type="Ensembl" id="ENSMODP00000034547.2"/>
    </source>
</evidence>
<dbReference type="InterPro" id="IPR033116">
    <property type="entry name" value="TRYPSIN_SER"/>
</dbReference>
<dbReference type="KEGG" id="mdo:100018588"/>
<organism evidence="6 7">
    <name type="scientific">Monodelphis domestica</name>
    <name type="common">Gray short-tailed opossum</name>
    <dbReference type="NCBI Taxonomy" id="13616"/>
    <lineage>
        <taxon>Eukaryota</taxon>
        <taxon>Metazoa</taxon>
        <taxon>Chordata</taxon>
        <taxon>Craniata</taxon>
        <taxon>Vertebrata</taxon>
        <taxon>Euteleostomi</taxon>
        <taxon>Mammalia</taxon>
        <taxon>Metatheria</taxon>
        <taxon>Didelphimorphia</taxon>
        <taxon>Didelphidae</taxon>
        <taxon>Monodelphis</taxon>
    </lineage>
</organism>
<gene>
    <name evidence="6" type="primary">LOC100018588</name>
</gene>
<evidence type="ECO:0000256" key="2">
    <source>
        <dbReference type="RuleBase" id="RU363034"/>
    </source>
</evidence>
<dbReference type="GO" id="GO:0004252">
    <property type="term" value="F:serine-type endopeptidase activity"/>
    <property type="evidence" value="ECO:0000318"/>
    <property type="project" value="GO_Central"/>
</dbReference>
<evidence type="ECO:0000256" key="4">
    <source>
        <dbReference type="SAM" id="SignalP"/>
    </source>
</evidence>
<dbReference type="FunFam" id="2.40.10.10:FF:000039">
    <property type="entry name" value="Brain-specific serine protease 4"/>
    <property type="match status" value="1"/>
</dbReference>
<dbReference type="InterPro" id="IPR001314">
    <property type="entry name" value="Peptidase_S1A"/>
</dbReference>
<dbReference type="PROSITE" id="PS50240">
    <property type="entry name" value="TRYPSIN_DOM"/>
    <property type="match status" value="1"/>
</dbReference>
<name>F7FFE9_MONDO</name>